<dbReference type="EMBL" id="UINC01098629">
    <property type="protein sequence ID" value="SVC57302.1"/>
    <property type="molecule type" value="Genomic_DNA"/>
</dbReference>
<evidence type="ECO:0000313" key="1">
    <source>
        <dbReference type="EMBL" id="SVC57302.1"/>
    </source>
</evidence>
<dbReference type="AlphaFoldDB" id="A0A382NC44"/>
<sequence>GKMAFSFNGQMVDVAHLKQAQKILDKAAKIARQTG</sequence>
<proteinExistence type="predicted"/>
<dbReference type="InterPro" id="IPR040442">
    <property type="entry name" value="Pyrv_kinase-like_dom_sf"/>
</dbReference>
<protein>
    <recommendedName>
        <fullName evidence="2">HpcH/HpaI aldolase/citrate lyase domain-containing protein</fullName>
    </recommendedName>
</protein>
<organism evidence="1">
    <name type="scientific">marine metagenome</name>
    <dbReference type="NCBI Taxonomy" id="408172"/>
    <lineage>
        <taxon>unclassified sequences</taxon>
        <taxon>metagenomes</taxon>
        <taxon>ecological metagenomes</taxon>
    </lineage>
</organism>
<gene>
    <name evidence="1" type="ORF">METZ01_LOCUS310156</name>
</gene>
<name>A0A382NC44_9ZZZZ</name>
<feature type="non-terminal residue" evidence="1">
    <location>
        <position position="1"/>
    </location>
</feature>
<evidence type="ECO:0008006" key="2">
    <source>
        <dbReference type="Google" id="ProtNLM"/>
    </source>
</evidence>
<accession>A0A382NC44</accession>
<dbReference type="Gene3D" id="3.20.20.60">
    <property type="entry name" value="Phosphoenolpyruvate-binding domains"/>
    <property type="match status" value="1"/>
</dbReference>
<reference evidence="1" key="1">
    <citation type="submission" date="2018-05" db="EMBL/GenBank/DDBJ databases">
        <authorList>
            <person name="Lanie J.A."/>
            <person name="Ng W.-L."/>
            <person name="Kazmierczak K.M."/>
            <person name="Andrzejewski T.M."/>
            <person name="Davidsen T.M."/>
            <person name="Wayne K.J."/>
            <person name="Tettelin H."/>
            <person name="Glass J.I."/>
            <person name="Rusch D."/>
            <person name="Podicherti R."/>
            <person name="Tsui H.-C.T."/>
            <person name="Winkler M.E."/>
        </authorList>
    </citation>
    <scope>NUCLEOTIDE SEQUENCE</scope>
</reference>